<evidence type="ECO:0000256" key="1">
    <source>
        <dbReference type="ARBA" id="ARBA00022603"/>
    </source>
</evidence>
<comment type="catalytic activity">
    <reaction evidence="7">
        <text>a 2'-deoxycytidine in DNA + S-adenosyl-L-methionine = a 5-methyl-2'-deoxycytidine in DNA + S-adenosyl-L-homocysteine + H(+)</text>
        <dbReference type="Rhea" id="RHEA:13681"/>
        <dbReference type="Rhea" id="RHEA-COMP:11369"/>
        <dbReference type="Rhea" id="RHEA-COMP:11370"/>
        <dbReference type="ChEBI" id="CHEBI:15378"/>
        <dbReference type="ChEBI" id="CHEBI:57856"/>
        <dbReference type="ChEBI" id="CHEBI:59789"/>
        <dbReference type="ChEBI" id="CHEBI:85452"/>
        <dbReference type="ChEBI" id="CHEBI:85454"/>
        <dbReference type="EC" id="2.1.1.37"/>
    </reaction>
</comment>
<dbReference type="InterPro" id="IPR029063">
    <property type="entry name" value="SAM-dependent_MTases_sf"/>
</dbReference>
<evidence type="ECO:0000256" key="2">
    <source>
        <dbReference type="ARBA" id="ARBA00022679"/>
    </source>
</evidence>
<dbReference type="GO" id="GO:0032259">
    <property type="term" value="P:methylation"/>
    <property type="evidence" value="ECO:0007669"/>
    <property type="project" value="UniProtKB-KW"/>
</dbReference>
<keyword evidence="3 5" id="KW-0949">S-adenosyl-L-methionine</keyword>
<dbReference type="Gene3D" id="3.40.50.150">
    <property type="entry name" value="Vaccinia Virus protein VP39"/>
    <property type="match status" value="1"/>
</dbReference>
<evidence type="ECO:0000256" key="7">
    <source>
        <dbReference type="RuleBase" id="RU000417"/>
    </source>
</evidence>
<feature type="active site" evidence="5">
    <location>
        <position position="75"/>
    </location>
</feature>
<organism evidence="8 9">
    <name type="scientific">Faecalibacterium prausnitzii</name>
    <dbReference type="NCBI Taxonomy" id="853"/>
    <lineage>
        <taxon>Bacteria</taxon>
        <taxon>Bacillati</taxon>
        <taxon>Bacillota</taxon>
        <taxon>Clostridia</taxon>
        <taxon>Eubacteriales</taxon>
        <taxon>Oscillospiraceae</taxon>
        <taxon>Faecalibacterium</taxon>
    </lineage>
</organism>
<dbReference type="NCBIfam" id="TIGR00675">
    <property type="entry name" value="dcm"/>
    <property type="match status" value="1"/>
</dbReference>
<gene>
    <name evidence="8" type="ORF">C4N27_05580</name>
</gene>
<evidence type="ECO:0000256" key="6">
    <source>
        <dbReference type="RuleBase" id="RU000416"/>
    </source>
</evidence>
<evidence type="ECO:0000256" key="3">
    <source>
        <dbReference type="ARBA" id="ARBA00022691"/>
    </source>
</evidence>
<dbReference type="EC" id="2.1.1.37" evidence="7"/>
<proteinExistence type="inferred from homology"/>
<dbReference type="Pfam" id="PF00145">
    <property type="entry name" value="DNA_methylase"/>
    <property type="match status" value="1"/>
</dbReference>
<evidence type="ECO:0000313" key="8">
    <source>
        <dbReference type="EMBL" id="RAW50881.1"/>
    </source>
</evidence>
<dbReference type="PROSITE" id="PS51679">
    <property type="entry name" value="SAM_MT_C5"/>
    <property type="match status" value="1"/>
</dbReference>
<protein>
    <recommendedName>
        <fullName evidence="7">Cytosine-specific methyltransferase</fullName>
        <ecNumber evidence="7">2.1.1.37</ecNumber>
    </recommendedName>
</protein>
<keyword evidence="1 5" id="KW-0489">Methyltransferase</keyword>
<dbReference type="RefSeq" id="WP_158394917.1">
    <property type="nucleotide sequence ID" value="NZ_CP026548.1"/>
</dbReference>
<sequence>MIRTIDLFAGVGGIRLGAEAALKKHGIDSKCVLSSEINEKACETYQLNFGEHPCGDIHEITEIEPFDFLLGGFPCQPFSYAGKRKGFGDTRGTLFFEIERILQKYQPKAFLLENVRGLYTHDEGRTFDTIMSKLHDLGYGTYDMLLNSSNFGVPQNRVRLYILGIKNATPKMSLRTNLGATDSHDFKRKYEQTNFFELGNSQSKRMVRDVIEETVDEKYYCSKTFENQLRSVVGDDLSRLNGYRLIDYRGGQSLHSWELGTKGHCTPQEIKFMNLLIQNRRKPIFGKQQDGKKLSLEQIQTFYTDKDILDVIESLKQKGYLKEDNGRFNPVCGNMSFEVFKFLDPNSISITLTSSDSNRLGVVQNNRPRRITPRECARLQGFPDSFIVNPTDAFAYKQFGNSVSVPVIEAVVNDFIEQNKDVLNWK</sequence>
<dbReference type="InterPro" id="IPR050750">
    <property type="entry name" value="C5-MTase"/>
</dbReference>
<dbReference type="PANTHER" id="PTHR46098:SF1">
    <property type="entry name" value="TRNA (CYTOSINE(38)-C(5))-METHYLTRANSFERASE"/>
    <property type="match status" value="1"/>
</dbReference>
<dbReference type="CDD" id="cd00315">
    <property type="entry name" value="Cyt_C5_DNA_methylase"/>
    <property type="match status" value="1"/>
</dbReference>
<dbReference type="PROSITE" id="PS00094">
    <property type="entry name" value="C5_MTASE_1"/>
    <property type="match status" value="1"/>
</dbReference>
<keyword evidence="2 5" id="KW-0808">Transferase</keyword>
<evidence type="ECO:0000256" key="4">
    <source>
        <dbReference type="ARBA" id="ARBA00022747"/>
    </source>
</evidence>
<evidence type="ECO:0000313" key="9">
    <source>
        <dbReference type="Proteomes" id="UP000250997"/>
    </source>
</evidence>
<dbReference type="GO" id="GO:0009307">
    <property type="term" value="P:DNA restriction-modification system"/>
    <property type="evidence" value="ECO:0007669"/>
    <property type="project" value="UniProtKB-KW"/>
</dbReference>
<dbReference type="SUPFAM" id="SSF53335">
    <property type="entry name" value="S-adenosyl-L-methionine-dependent methyltransferases"/>
    <property type="match status" value="1"/>
</dbReference>
<dbReference type="EMBL" id="PRLA01000003">
    <property type="protein sequence ID" value="RAW50881.1"/>
    <property type="molecule type" value="Genomic_DNA"/>
</dbReference>
<keyword evidence="4" id="KW-0680">Restriction system</keyword>
<comment type="caution">
    <text evidence="8">The sequence shown here is derived from an EMBL/GenBank/DDBJ whole genome shotgun (WGS) entry which is preliminary data.</text>
</comment>
<dbReference type="InterPro" id="IPR001525">
    <property type="entry name" value="C5_MeTfrase"/>
</dbReference>
<comment type="similarity">
    <text evidence="5 6">Belongs to the class I-like SAM-binding methyltransferase superfamily. C5-methyltransferase family.</text>
</comment>
<dbReference type="Proteomes" id="UP000250997">
    <property type="component" value="Unassembled WGS sequence"/>
</dbReference>
<dbReference type="Gene3D" id="3.90.120.10">
    <property type="entry name" value="DNA Methylase, subunit A, domain 2"/>
    <property type="match status" value="1"/>
</dbReference>
<dbReference type="InterPro" id="IPR018117">
    <property type="entry name" value="C5_DNA_meth_AS"/>
</dbReference>
<dbReference type="PANTHER" id="PTHR46098">
    <property type="entry name" value="TRNA (CYTOSINE(38)-C(5))-METHYLTRANSFERASE"/>
    <property type="match status" value="1"/>
</dbReference>
<dbReference type="GO" id="GO:0003886">
    <property type="term" value="F:DNA (cytosine-5-)-methyltransferase activity"/>
    <property type="evidence" value="ECO:0007669"/>
    <property type="project" value="UniProtKB-EC"/>
</dbReference>
<evidence type="ECO:0000256" key="5">
    <source>
        <dbReference type="PROSITE-ProRule" id="PRU01016"/>
    </source>
</evidence>
<name>A0AAX1QKA3_9FIRM</name>
<dbReference type="PRINTS" id="PR00105">
    <property type="entry name" value="C5METTRFRASE"/>
</dbReference>
<dbReference type="AlphaFoldDB" id="A0AAX1QKA3"/>
<reference evidence="8 9" key="1">
    <citation type="submission" date="2018-02" db="EMBL/GenBank/DDBJ databases">
        <title>Complete genome sequencing of Faecalibacterium prausnitzii strains isolated from the human gut.</title>
        <authorList>
            <person name="Fitzgerald B.C."/>
            <person name="Shkoporov A.N."/>
            <person name="Ross P.R."/>
            <person name="Hill C."/>
        </authorList>
    </citation>
    <scope>NUCLEOTIDE SEQUENCE [LARGE SCALE GENOMIC DNA]</scope>
    <source>
        <strain evidence="8 9">APC942/18-1</strain>
    </source>
</reference>
<accession>A0AAX1QKA3</accession>